<dbReference type="GO" id="GO:0004888">
    <property type="term" value="F:transmembrane signaling receptor activity"/>
    <property type="evidence" value="ECO:0007669"/>
    <property type="project" value="InterPro"/>
</dbReference>
<dbReference type="SMART" id="SM00283">
    <property type="entry name" value="MA"/>
    <property type="match status" value="1"/>
</dbReference>
<evidence type="ECO:0000313" key="12">
    <source>
        <dbReference type="Proteomes" id="UP000032427"/>
    </source>
</evidence>
<reference evidence="12" key="1">
    <citation type="submission" date="2014-09" db="EMBL/GenBank/DDBJ databases">
        <authorList>
            <person name="Hjerde E."/>
        </authorList>
    </citation>
    <scope>NUCLEOTIDE SEQUENCE [LARGE SCALE GENOMIC DNA]</scope>
    <source>
        <strain evidence="12">06/09/139</strain>
    </source>
</reference>
<dbReference type="HOGENOM" id="CLU_000445_107_27_6"/>
<dbReference type="InterPro" id="IPR004090">
    <property type="entry name" value="Chemotax_Me-accpt_rcpt"/>
</dbReference>
<dbReference type="Gene3D" id="1.10.287.950">
    <property type="entry name" value="Methyl-accepting chemotaxis protein"/>
    <property type="match status" value="1"/>
</dbReference>
<dbReference type="GO" id="GO:0006935">
    <property type="term" value="P:chemotaxis"/>
    <property type="evidence" value="ECO:0007669"/>
    <property type="project" value="InterPro"/>
</dbReference>
<accession>A0A090ITU8</accession>
<dbReference type="OrthoDB" id="2489132at2"/>
<dbReference type="SMART" id="SM00304">
    <property type="entry name" value="HAMP"/>
    <property type="match status" value="1"/>
</dbReference>
<dbReference type="Pfam" id="PF00672">
    <property type="entry name" value="HAMP"/>
    <property type="match status" value="1"/>
</dbReference>
<dbReference type="FunFam" id="1.10.287.950:FF:000001">
    <property type="entry name" value="Methyl-accepting chemotaxis sensory transducer"/>
    <property type="match status" value="1"/>
</dbReference>
<dbReference type="Pfam" id="PF00015">
    <property type="entry name" value="MCPsignal"/>
    <property type="match status" value="1"/>
</dbReference>
<keyword evidence="12" id="KW-1185">Reference proteome</keyword>
<keyword evidence="5 7" id="KW-0807">Transducer</keyword>
<dbReference type="SUPFAM" id="SSF58104">
    <property type="entry name" value="Methyl-accepting chemotaxis protein (MCP) signaling domain"/>
    <property type="match status" value="1"/>
</dbReference>
<evidence type="ECO:0000259" key="10">
    <source>
        <dbReference type="PROSITE" id="PS50885"/>
    </source>
</evidence>
<comment type="subcellular location">
    <subcellularLocation>
        <location evidence="1">Membrane</location>
        <topology evidence="1">Multi-pass membrane protein</topology>
    </subcellularLocation>
</comment>
<gene>
    <name evidence="11" type="ORF">AWOD_I_1728</name>
</gene>
<dbReference type="GO" id="GO:0016020">
    <property type="term" value="C:membrane"/>
    <property type="evidence" value="ECO:0007669"/>
    <property type="project" value="UniProtKB-SubCell"/>
</dbReference>
<evidence type="ECO:0000256" key="6">
    <source>
        <dbReference type="ARBA" id="ARBA00029447"/>
    </source>
</evidence>
<dbReference type="KEGG" id="awd:AWOD_I_1728"/>
<dbReference type="STRING" id="80852.AWOD_I_1728"/>
<keyword evidence="4 8" id="KW-0472">Membrane</keyword>
<dbReference type="GO" id="GO:0007165">
    <property type="term" value="P:signal transduction"/>
    <property type="evidence" value="ECO:0007669"/>
    <property type="project" value="UniProtKB-KW"/>
</dbReference>
<evidence type="ECO:0000256" key="5">
    <source>
        <dbReference type="ARBA" id="ARBA00023224"/>
    </source>
</evidence>
<evidence type="ECO:0000256" key="1">
    <source>
        <dbReference type="ARBA" id="ARBA00004141"/>
    </source>
</evidence>
<keyword evidence="2 8" id="KW-0812">Transmembrane</keyword>
<dbReference type="CDD" id="cd11386">
    <property type="entry name" value="MCP_signal"/>
    <property type="match status" value="1"/>
</dbReference>
<dbReference type="PANTHER" id="PTHR32089:SF119">
    <property type="entry name" value="METHYL-ACCEPTING CHEMOTAXIS PROTEIN CTPL"/>
    <property type="match status" value="1"/>
</dbReference>
<evidence type="ECO:0000313" key="11">
    <source>
        <dbReference type="EMBL" id="CED71795.1"/>
    </source>
</evidence>
<organism evidence="11 12">
    <name type="scientific">Aliivibrio wodanis</name>
    <dbReference type="NCBI Taxonomy" id="80852"/>
    <lineage>
        <taxon>Bacteria</taxon>
        <taxon>Pseudomonadati</taxon>
        <taxon>Pseudomonadota</taxon>
        <taxon>Gammaproteobacteria</taxon>
        <taxon>Vibrionales</taxon>
        <taxon>Vibrionaceae</taxon>
        <taxon>Aliivibrio</taxon>
    </lineage>
</organism>
<proteinExistence type="inferred from homology"/>
<dbReference type="GeneID" id="28541290"/>
<feature type="domain" description="Methyl-accepting transducer" evidence="9">
    <location>
        <begin position="274"/>
        <end position="510"/>
    </location>
</feature>
<protein>
    <submittedName>
        <fullName evidence="11">Methyl-accepting chemotaxis protein</fullName>
    </submittedName>
</protein>
<dbReference type="InterPro" id="IPR004089">
    <property type="entry name" value="MCPsignal_dom"/>
</dbReference>
<dbReference type="Gene3D" id="6.10.340.10">
    <property type="match status" value="1"/>
</dbReference>
<dbReference type="CDD" id="cd06225">
    <property type="entry name" value="HAMP"/>
    <property type="match status" value="1"/>
</dbReference>
<evidence type="ECO:0000256" key="2">
    <source>
        <dbReference type="ARBA" id="ARBA00022692"/>
    </source>
</evidence>
<dbReference type="EMBL" id="LN554846">
    <property type="protein sequence ID" value="CED71795.1"/>
    <property type="molecule type" value="Genomic_DNA"/>
</dbReference>
<evidence type="ECO:0000256" key="4">
    <source>
        <dbReference type="ARBA" id="ARBA00023136"/>
    </source>
</evidence>
<dbReference type="PANTHER" id="PTHR32089">
    <property type="entry name" value="METHYL-ACCEPTING CHEMOTAXIS PROTEIN MCPB"/>
    <property type="match status" value="1"/>
</dbReference>
<evidence type="ECO:0000259" key="9">
    <source>
        <dbReference type="PROSITE" id="PS50111"/>
    </source>
</evidence>
<sequence length="546" mass="59655">MKFVGNLSVSSKIVIPMIAMVILFSVISILNIMQLNKQEDINYKLVEVVQPVNESLEDAYRDLYQVIAAVQGLMLSESKVEIEHHTFEFKDNAYKALPRMKKVDVLYRENILPKSSRSELTTLINATEKWINLYEPLFSDPANSDQYYQNNSSELDAQFKIMRKQLKSISNLIMAEQVKLRALNQEGISSVKLISEVGAACAVLFALFAIWLSKNWIVKPIRSLEKAMSEVASGDGDLSQRIVVESNDEIGQLAKAFNQFVSKIHSTVTEVIISSNAVRAEMENIKTLTQGVAEFSTDQQQESEVVAAAVHEMQVTSSTVNESANEAAQASLGATTEAEVTETILQQTVTSLQSLADEITQAGTVIHTLDSDVSNIASILDVIKGIAEQTNLLALNAAIEAARAGEQGRGFAVVADEVRALASKTQDSTGEIQKMIERLQSGAKEAVSAMELSTQSGEETIGLANQASKSLQQITNAIVIMNDMNTHIATAANEQNHVSGDVNANVQRIADNSTQMVEMVNSSENACIALSEQCERLDDLVSQFKV</sequence>
<feature type="domain" description="HAMP" evidence="10">
    <location>
        <begin position="215"/>
        <end position="269"/>
    </location>
</feature>
<dbReference type="PROSITE" id="PS50111">
    <property type="entry name" value="CHEMOTAXIS_TRANSDUC_2"/>
    <property type="match status" value="1"/>
</dbReference>
<keyword evidence="3 8" id="KW-1133">Transmembrane helix</keyword>
<evidence type="ECO:0000256" key="7">
    <source>
        <dbReference type="PROSITE-ProRule" id="PRU00284"/>
    </source>
</evidence>
<dbReference type="InterPro" id="IPR003660">
    <property type="entry name" value="HAMP_dom"/>
</dbReference>
<evidence type="ECO:0000256" key="3">
    <source>
        <dbReference type="ARBA" id="ARBA00022989"/>
    </source>
</evidence>
<dbReference type="PATRIC" id="fig|80852.17.peg.1782"/>
<dbReference type="PRINTS" id="PR00260">
    <property type="entry name" value="CHEMTRNSDUCR"/>
</dbReference>
<dbReference type="Proteomes" id="UP000032427">
    <property type="component" value="Chromosome 1"/>
</dbReference>
<comment type="similarity">
    <text evidence="6">Belongs to the methyl-accepting chemotaxis (MCP) protein family.</text>
</comment>
<name>A0A090ITU8_9GAMM</name>
<dbReference type="PROSITE" id="PS50885">
    <property type="entry name" value="HAMP"/>
    <property type="match status" value="1"/>
</dbReference>
<dbReference type="AlphaFoldDB" id="A0A090ITU8"/>
<feature type="transmembrane region" description="Helical" evidence="8">
    <location>
        <begin position="13"/>
        <end position="33"/>
    </location>
</feature>
<evidence type="ECO:0000256" key="8">
    <source>
        <dbReference type="SAM" id="Phobius"/>
    </source>
</evidence>